<evidence type="ECO:0000313" key="4">
    <source>
        <dbReference type="Proteomes" id="UP000035763"/>
    </source>
</evidence>
<proteinExistence type="predicted"/>
<evidence type="ECO:0000256" key="2">
    <source>
        <dbReference type="SAM" id="Phobius"/>
    </source>
</evidence>
<keyword evidence="2" id="KW-0472">Membrane</keyword>
<accession>W6JXK3</accession>
<evidence type="ECO:0000313" key="3">
    <source>
        <dbReference type="EMBL" id="CCH73375.1"/>
    </source>
</evidence>
<gene>
    <name evidence="3" type="ORF">BN11_2620004</name>
</gene>
<keyword evidence="2" id="KW-0812">Transmembrane</keyword>
<feature type="compositionally biased region" description="Polar residues" evidence="1">
    <location>
        <begin position="1"/>
        <end position="10"/>
    </location>
</feature>
<keyword evidence="2" id="KW-1133">Transmembrane helix</keyword>
<organism evidence="3 4">
    <name type="scientific">Nostocoides australiense Ben110</name>
    <dbReference type="NCBI Taxonomy" id="1193182"/>
    <lineage>
        <taxon>Bacteria</taxon>
        <taxon>Bacillati</taxon>
        <taxon>Actinomycetota</taxon>
        <taxon>Actinomycetes</taxon>
        <taxon>Micrococcales</taxon>
        <taxon>Intrasporangiaceae</taxon>
        <taxon>Nostocoides</taxon>
    </lineage>
</organism>
<feature type="region of interest" description="Disordered" evidence="1">
    <location>
        <begin position="1"/>
        <end position="38"/>
    </location>
</feature>
<name>W6JXK3_9MICO</name>
<dbReference type="Proteomes" id="UP000035763">
    <property type="component" value="Unassembled WGS sequence"/>
</dbReference>
<dbReference type="EMBL" id="CAJA01000182">
    <property type="protein sequence ID" value="CCH73375.1"/>
    <property type="molecule type" value="Genomic_DNA"/>
</dbReference>
<reference evidence="3 4" key="1">
    <citation type="journal article" date="2013" name="ISME J.">
        <title>A metabolic model for members of the genus Tetrasphaera involved in enhanced biological phosphorus removal.</title>
        <authorList>
            <person name="Kristiansen R."/>
            <person name="Nguyen H.T.T."/>
            <person name="Saunders A.M."/>
            <person name="Nielsen J.L."/>
            <person name="Wimmer R."/>
            <person name="Le V.Q."/>
            <person name="McIlroy S.J."/>
            <person name="Petrovski S."/>
            <person name="Seviour R.J."/>
            <person name="Calteau A."/>
            <person name="Nielsen K.L."/>
            <person name="Nielsen P.H."/>
        </authorList>
    </citation>
    <scope>NUCLEOTIDE SEQUENCE [LARGE SCALE GENOMIC DNA]</scope>
    <source>
        <strain evidence="3 4">Ben110</strain>
    </source>
</reference>
<comment type="caution">
    <text evidence="3">The sequence shown here is derived from an EMBL/GenBank/DDBJ whole genome shotgun (WGS) entry which is preliminary data.</text>
</comment>
<dbReference type="AlphaFoldDB" id="W6JXK3"/>
<evidence type="ECO:0000256" key="1">
    <source>
        <dbReference type="SAM" id="MobiDB-lite"/>
    </source>
</evidence>
<dbReference type="STRING" id="1193182.BN11_2620004"/>
<sequence length="90" mass="9435">MNAGDNTPTYGHSGDEAQDGQIRPIPVPGQGGASVPAERKGGTMAGLMAISSTLALIAFMIIGFVFDGWAWGWVVFLMPGLLKSWQAAQN</sequence>
<keyword evidence="4" id="KW-1185">Reference proteome</keyword>
<protein>
    <submittedName>
        <fullName evidence="3">Uncharacterized protein</fullName>
    </submittedName>
</protein>
<feature type="transmembrane region" description="Helical" evidence="2">
    <location>
        <begin position="47"/>
        <end position="71"/>
    </location>
</feature>
<dbReference type="OrthoDB" id="3534574at2"/>
<dbReference type="RefSeq" id="WP_048698945.1">
    <property type="nucleotide sequence ID" value="NZ_HG764815.1"/>
</dbReference>